<reference evidence="4" key="1">
    <citation type="journal article" date="2019" name="Int. J. Syst. Evol. Microbiol.">
        <title>The Global Catalogue of Microorganisms (GCM) 10K type strain sequencing project: providing services to taxonomists for standard genome sequencing and annotation.</title>
        <authorList>
            <consortium name="The Broad Institute Genomics Platform"/>
            <consortium name="The Broad Institute Genome Sequencing Center for Infectious Disease"/>
            <person name="Wu L."/>
            <person name="Ma J."/>
        </authorList>
    </citation>
    <scope>NUCLEOTIDE SEQUENCE [LARGE SCALE GENOMIC DNA]</scope>
    <source>
        <strain evidence="4">JCM 13813</strain>
    </source>
</reference>
<keyword evidence="1" id="KW-1133">Transmembrane helix</keyword>
<dbReference type="RefSeq" id="WP_231252749.1">
    <property type="nucleotide sequence ID" value="NZ_BAAAMQ010000004.1"/>
</dbReference>
<name>A0ABP5I970_9ACTN</name>
<dbReference type="Proteomes" id="UP001501161">
    <property type="component" value="Unassembled WGS sequence"/>
</dbReference>
<comment type="caution">
    <text evidence="3">The sequence shown here is derived from an EMBL/GenBank/DDBJ whole genome shotgun (WGS) entry which is preliminary data.</text>
</comment>
<evidence type="ECO:0000313" key="4">
    <source>
        <dbReference type="Proteomes" id="UP001501161"/>
    </source>
</evidence>
<keyword evidence="1" id="KW-0472">Membrane</keyword>
<evidence type="ECO:0000313" key="3">
    <source>
        <dbReference type="EMBL" id="GAA2094067.1"/>
    </source>
</evidence>
<keyword evidence="4" id="KW-1185">Reference proteome</keyword>
<sequence>MRAQAGLLARIEQDALDGKSSLSDLLRLCITLGGQAQSTDLRDWARRELEGYSGTTVEMPKYRRVAAPLLADGFSGRLAFAGKQLSVMDLPDFARDDLANGLVIDFGVAQLEKHAKQSESARLQPSGLDLLAHFMNRSPEYSARFERIYYDVSPHVFDSIVDSVRTTLLSMVAELRGAGVRDGDVPSKEVADQAVQVVIYGAKRNSVIINSPRAVGAGSTAVVQGSSLPESPAVPAWIRGPWGAAVGVATIAAAYAAFAVGLGWPPF</sequence>
<protein>
    <recommendedName>
        <fullName evidence="2">AbiTii domain-containing protein</fullName>
    </recommendedName>
</protein>
<dbReference type="InterPro" id="IPR041304">
    <property type="entry name" value="AbiTii"/>
</dbReference>
<dbReference type="Pfam" id="PF18864">
    <property type="entry name" value="AbiTii"/>
    <property type="match status" value="1"/>
</dbReference>
<gene>
    <name evidence="3" type="ORF">GCM10009726_00710</name>
</gene>
<feature type="transmembrane region" description="Helical" evidence="1">
    <location>
        <begin position="242"/>
        <end position="264"/>
    </location>
</feature>
<feature type="domain" description="AbiTii" evidence="2">
    <location>
        <begin position="7"/>
        <end position="196"/>
    </location>
</feature>
<dbReference type="EMBL" id="BAAAMQ010000004">
    <property type="protein sequence ID" value="GAA2094067.1"/>
    <property type="molecule type" value="Genomic_DNA"/>
</dbReference>
<keyword evidence="1" id="KW-0812">Transmembrane</keyword>
<organism evidence="3 4">
    <name type="scientific">Nocardioides furvisabuli</name>
    <dbReference type="NCBI Taxonomy" id="375542"/>
    <lineage>
        <taxon>Bacteria</taxon>
        <taxon>Bacillati</taxon>
        <taxon>Actinomycetota</taxon>
        <taxon>Actinomycetes</taxon>
        <taxon>Propionibacteriales</taxon>
        <taxon>Nocardioidaceae</taxon>
        <taxon>Nocardioides</taxon>
    </lineage>
</organism>
<evidence type="ECO:0000259" key="2">
    <source>
        <dbReference type="Pfam" id="PF18864"/>
    </source>
</evidence>
<proteinExistence type="predicted"/>
<evidence type="ECO:0000256" key="1">
    <source>
        <dbReference type="SAM" id="Phobius"/>
    </source>
</evidence>
<accession>A0ABP5I970</accession>